<protein>
    <submittedName>
        <fullName evidence="2">Uncharacterized protein</fullName>
    </submittedName>
</protein>
<accession>V6U3D9</accession>
<evidence type="ECO:0000313" key="3">
    <source>
        <dbReference type="Proteomes" id="UP000018040"/>
    </source>
</evidence>
<feature type="compositionally biased region" description="Gly residues" evidence="1">
    <location>
        <begin position="48"/>
        <end position="58"/>
    </location>
</feature>
<sequence length="75" mass="7467">MRHSCGTDAPFEGPNQRPGWGTAASPGSQTRVPGTLGRESPALADAPGHGGPDRGGWGAHGWGTVAAGFSGARLC</sequence>
<organism evidence="2 3">
    <name type="scientific">Giardia intestinalis</name>
    <name type="common">Giardia lamblia</name>
    <dbReference type="NCBI Taxonomy" id="5741"/>
    <lineage>
        <taxon>Eukaryota</taxon>
        <taxon>Metamonada</taxon>
        <taxon>Diplomonadida</taxon>
        <taxon>Hexamitidae</taxon>
        <taxon>Giardiinae</taxon>
        <taxon>Giardia</taxon>
    </lineage>
</organism>
<gene>
    <name evidence="2" type="ORF">GSB_150002</name>
</gene>
<feature type="region of interest" description="Disordered" evidence="1">
    <location>
        <begin position="1"/>
        <end position="58"/>
    </location>
</feature>
<comment type="caution">
    <text evidence="2">The sequence shown here is derived from an EMBL/GenBank/DDBJ whole genome shotgun (WGS) entry which is preliminary data.</text>
</comment>
<dbReference type="EMBL" id="AHHH01000004">
    <property type="protein sequence ID" value="ESU45521.1"/>
    <property type="molecule type" value="Genomic_DNA"/>
</dbReference>
<reference evidence="2 3" key="2">
    <citation type="journal article" date="2013" name="Genome Biol. Evol.">
        <title>Genome sequencing of Giardia lamblia genotypes A2 and B isolates (DH and GS) and comparative analysis with the genomes of genotypes A1 and E (WB and Pig).</title>
        <authorList>
            <person name="Adam R.D."/>
            <person name="Dahlstrom E.W."/>
            <person name="Martens C.A."/>
            <person name="Bruno D.P."/>
            <person name="Barbian K.D."/>
            <person name="Ricklefs S.M."/>
            <person name="Hernandez M.M."/>
            <person name="Narla N.P."/>
            <person name="Patel R.B."/>
            <person name="Porcella S.F."/>
            <person name="Nash T.E."/>
        </authorList>
    </citation>
    <scope>NUCLEOTIDE SEQUENCE [LARGE SCALE GENOMIC DNA]</scope>
    <source>
        <strain evidence="2 3">GS</strain>
    </source>
</reference>
<proteinExistence type="predicted"/>
<dbReference type="AlphaFoldDB" id="V6U3D9"/>
<name>V6U3D9_GIAIN</name>
<evidence type="ECO:0000313" key="2">
    <source>
        <dbReference type="EMBL" id="ESU45521.1"/>
    </source>
</evidence>
<dbReference type="Proteomes" id="UP000018040">
    <property type="component" value="Unassembled WGS sequence"/>
</dbReference>
<evidence type="ECO:0000256" key="1">
    <source>
        <dbReference type="SAM" id="MobiDB-lite"/>
    </source>
</evidence>
<reference evidence="3" key="1">
    <citation type="submission" date="2012-02" db="EMBL/GenBank/DDBJ databases">
        <title>Genome sequencing of Giardia lamblia Genotypes A2 and B isolates (DH and GS) and comparative analysis with the genomes of Genotypes A1 and E (WB and Pig).</title>
        <authorList>
            <person name="Adam R."/>
            <person name="Dahlstrom E."/>
            <person name="Martens C."/>
            <person name="Bruno D."/>
            <person name="Barbian K."/>
            <person name="Porcella S.F."/>
            <person name="Nash T."/>
        </authorList>
    </citation>
    <scope>NUCLEOTIDE SEQUENCE</scope>
    <source>
        <strain evidence="3">GS</strain>
    </source>
</reference>